<feature type="transmembrane region" description="Helical" evidence="5">
    <location>
        <begin position="341"/>
        <end position="359"/>
    </location>
</feature>
<dbReference type="Pfam" id="PF07690">
    <property type="entry name" value="MFS_1"/>
    <property type="match status" value="2"/>
</dbReference>
<dbReference type="GO" id="GO:0016020">
    <property type="term" value="C:membrane"/>
    <property type="evidence" value="ECO:0007669"/>
    <property type="project" value="UniProtKB-SubCell"/>
</dbReference>
<dbReference type="GO" id="GO:0022857">
    <property type="term" value="F:transmembrane transporter activity"/>
    <property type="evidence" value="ECO:0007669"/>
    <property type="project" value="InterPro"/>
</dbReference>
<dbReference type="InterPro" id="IPR005829">
    <property type="entry name" value="Sugar_transporter_CS"/>
</dbReference>
<evidence type="ECO:0000256" key="1">
    <source>
        <dbReference type="ARBA" id="ARBA00004141"/>
    </source>
</evidence>
<sequence length="438" mass="47705">MPASVDSIPAPELLARNLRLFVWFRAFFNARFYYPVFAVFFTDLGLTMAQFLWLNAIWALTIVIFEVPSGVLADLVGRRKLVIFSALSMAVEMLLLIVAPQHGGWGLFVICAVNRVLSGLAEAAASGADEALAYDSLKLMTDDADTIEHKWDDTLVSVMRWRSLGGMLAMLVGGFVFDHAGMTAIFGDFPRTVSLKLPVILCFVSACVCVVLAFRLTDLGISKKQPGQRTSVADVGRGMLDAAAWVLKTRWIAALIVAAVLIDAITRTFVTLQSEYYRWVDLPEYSFGIIGAGMSLAGVLVPLYVKPLAQRFSPRVNMLIAGGIGTAALAGVSWLQTAGGIAATFVIMLTLIHVSFLMSRYINRDTPSEQRASILSVNNLTLNIGYGLFSGVFALRLNYVDFGEAIKMLPLVLLVGIVLWFLASRGARKSAQKQGSND</sequence>
<dbReference type="InterPro" id="IPR053160">
    <property type="entry name" value="MFS_DHA3_Transporter"/>
</dbReference>
<feature type="transmembrane region" description="Helical" evidence="5">
    <location>
        <begin position="52"/>
        <end position="75"/>
    </location>
</feature>
<reference evidence="6" key="1">
    <citation type="submission" date="2024-07" db="EMBL/GenBank/DDBJ databases">
        <title>Complete genome sequence of Verrucomicrobiaceae bacterium NT6N.</title>
        <authorList>
            <person name="Huang C."/>
            <person name="Takami H."/>
            <person name="Hamasaki K."/>
        </authorList>
    </citation>
    <scope>NUCLEOTIDE SEQUENCE</scope>
    <source>
        <strain evidence="6">NT6N</strain>
    </source>
</reference>
<proteinExistence type="predicted"/>
<feature type="transmembrane region" description="Helical" evidence="5">
    <location>
        <begin position="380"/>
        <end position="399"/>
    </location>
</feature>
<evidence type="ECO:0000256" key="2">
    <source>
        <dbReference type="ARBA" id="ARBA00022692"/>
    </source>
</evidence>
<keyword evidence="3 5" id="KW-1133">Transmembrane helix</keyword>
<feature type="transmembrane region" description="Helical" evidence="5">
    <location>
        <begin position="285"/>
        <end position="304"/>
    </location>
</feature>
<feature type="transmembrane region" description="Helical" evidence="5">
    <location>
        <begin position="251"/>
        <end position="270"/>
    </location>
</feature>
<dbReference type="InterPro" id="IPR036259">
    <property type="entry name" value="MFS_trans_sf"/>
</dbReference>
<name>A0AAT9FP82_9BACT</name>
<protein>
    <submittedName>
        <fullName evidence="6">MFS transporter</fullName>
    </submittedName>
</protein>
<evidence type="ECO:0000256" key="4">
    <source>
        <dbReference type="ARBA" id="ARBA00023136"/>
    </source>
</evidence>
<dbReference type="AlphaFoldDB" id="A0AAT9FP82"/>
<gene>
    <name evidence="6" type="ORF">NT6N_28460</name>
</gene>
<feature type="transmembrane region" description="Helical" evidence="5">
    <location>
        <begin position="81"/>
        <end position="99"/>
    </location>
</feature>
<evidence type="ECO:0000256" key="3">
    <source>
        <dbReference type="ARBA" id="ARBA00022989"/>
    </source>
</evidence>
<dbReference type="InterPro" id="IPR011701">
    <property type="entry name" value="MFS"/>
</dbReference>
<dbReference type="PANTHER" id="PTHR23530:SF1">
    <property type="entry name" value="PERMEASE, MAJOR FACILITATOR SUPERFAMILY-RELATED"/>
    <property type="match status" value="1"/>
</dbReference>
<organism evidence="6">
    <name type="scientific">Oceaniferula spumae</name>
    <dbReference type="NCBI Taxonomy" id="2979115"/>
    <lineage>
        <taxon>Bacteria</taxon>
        <taxon>Pseudomonadati</taxon>
        <taxon>Verrucomicrobiota</taxon>
        <taxon>Verrucomicrobiia</taxon>
        <taxon>Verrucomicrobiales</taxon>
        <taxon>Verrucomicrobiaceae</taxon>
        <taxon>Oceaniferula</taxon>
    </lineage>
</organism>
<accession>A0AAT9FP82</accession>
<feature type="transmembrane region" description="Helical" evidence="5">
    <location>
        <begin position="405"/>
        <end position="423"/>
    </location>
</feature>
<feature type="transmembrane region" description="Helical" evidence="5">
    <location>
        <begin position="193"/>
        <end position="214"/>
    </location>
</feature>
<evidence type="ECO:0000313" key="6">
    <source>
        <dbReference type="EMBL" id="BDS07806.1"/>
    </source>
</evidence>
<dbReference type="KEGG" id="osu:NT6N_28460"/>
<feature type="transmembrane region" description="Helical" evidence="5">
    <location>
        <begin position="316"/>
        <end position="335"/>
    </location>
</feature>
<dbReference type="EMBL" id="AP026866">
    <property type="protein sequence ID" value="BDS07806.1"/>
    <property type="molecule type" value="Genomic_DNA"/>
</dbReference>
<keyword evidence="4 5" id="KW-0472">Membrane</keyword>
<dbReference type="Gene3D" id="1.20.1250.20">
    <property type="entry name" value="MFS general substrate transporter like domains"/>
    <property type="match status" value="2"/>
</dbReference>
<dbReference type="PROSITE" id="PS00216">
    <property type="entry name" value="SUGAR_TRANSPORT_1"/>
    <property type="match status" value="1"/>
</dbReference>
<evidence type="ECO:0000256" key="5">
    <source>
        <dbReference type="SAM" id="Phobius"/>
    </source>
</evidence>
<feature type="transmembrane region" description="Helical" evidence="5">
    <location>
        <begin position="167"/>
        <end position="187"/>
    </location>
</feature>
<dbReference type="SUPFAM" id="SSF103473">
    <property type="entry name" value="MFS general substrate transporter"/>
    <property type="match status" value="1"/>
</dbReference>
<feature type="transmembrane region" description="Helical" evidence="5">
    <location>
        <begin position="20"/>
        <end position="40"/>
    </location>
</feature>
<comment type="subcellular location">
    <subcellularLocation>
        <location evidence="1">Membrane</location>
        <topology evidence="1">Multi-pass membrane protein</topology>
    </subcellularLocation>
</comment>
<keyword evidence="2 5" id="KW-0812">Transmembrane</keyword>
<dbReference type="PANTHER" id="PTHR23530">
    <property type="entry name" value="TRANSPORT PROTEIN-RELATED"/>
    <property type="match status" value="1"/>
</dbReference>